<dbReference type="RefSeq" id="WP_277732321.1">
    <property type="nucleotide sequence ID" value="NZ_CP120733.1"/>
</dbReference>
<keyword evidence="1" id="KW-0175">Coiled coil</keyword>
<dbReference type="EMBL" id="CP120733">
    <property type="protein sequence ID" value="WFD10346.1"/>
    <property type="molecule type" value="Genomic_DNA"/>
</dbReference>
<organism evidence="2 3">
    <name type="scientific">Tepidibacter hydrothermalis</name>
    <dbReference type="NCBI Taxonomy" id="3036126"/>
    <lineage>
        <taxon>Bacteria</taxon>
        <taxon>Bacillati</taxon>
        <taxon>Bacillota</taxon>
        <taxon>Clostridia</taxon>
        <taxon>Peptostreptococcales</taxon>
        <taxon>Peptostreptococcaceae</taxon>
        <taxon>Tepidibacter</taxon>
    </lineage>
</organism>
<evidence type="ECO:0000313" key="2">
    <source>
        <dbReference type="EMBL" id="WFD10346.1"/>
    </source>
</evidence>
<evidence type="ECO:0000256" key="1">
    <source>
        <dbReference type="SAM" id="Coils"/>
    </source>
</evidence>
<feature type="coiled-coil region" evidence="1">
    <location>
        <begin position="9"/>
        <end position="36"/>
    </location>
</feature>
<name>A0ABY8EBQ0_9FIRM</name>
<accession>A0ABY8EBQ0</accession>
<evidence type="ECO:0000313" key="3">
    <source>
        <dbReference type="Proteomes" id="UP001222800"/>
    </source>
</evidence>
<keyword evidence="3" id="KW-1185">Reference proteome</keyword>
<gene>
    <name evidence="2" type="ORF">P4S50_18930</name>
</gene>
<protein>
    <submittedName>
        <fullName evidence="2">Uncharacterized protein</fullName>
    </submittedName>
</protein>
<proteinExistence type="predicted"/>
<reference evidence="2 3" key="1">
    <citation type="submission" date="2023-03" db="EMBL/GenBank/DDBJ databases">
        <title>Complete genome sequence of Tepidibacter sp. SWIR-1, isolated from a deep-sea hydrothermal vent.</title>
        <authorList>
            <person name="Li X."/>
        </authorList>
    </citation>
    <scope>NUCLEOTIDE SEQUENCE [LARGE SCALE GENOMIC DNA]</scope>
    <source>
        <strain evidence="2 3">SWIR-1</strain>
    </source>
</reference>
<dbReference type="Proteomes" id="UP001222800">
    <property type="component" value="Chromosome"/>
</dbReference>
<sequence length="43" mass="5249">MKNKKILYFNQYINKIDKDEKQRKELINLIKKIANNITKENVL</sequence>